<keyword evidence="1" id="KW-0503">Monooxygenase</keyword>
<protein>
    <submittedName>
        <fullName evidence="1">Cytochrome P450 monooxygenase</fullName>
    </submittedName>
</protein>
<reference evidence="1" key="2">
    <citation type="journal article" date="2022" name="New Phytol.">
        <title>Evolutionary transition to the ectomycorrhizal habit in the genomes of a hyperdiverse lineage of mushroom-forming fungi.</title>
        <authorList>
            <person name="Looney B."/>
            <person name="Miyauchi S."/>
            <person name="Morin E."/>
            <person name="Drula E."/>
            <person name="Courty P.E."/>
            <person name="Kohler A."/>
            <person name="Kuo A."/>
            <person name="LaButti K."/>
            <person name="Pangilinan J."/>
            <person name="Lipzen A."/>
            <person name="Riley R."/>
            <person name="Andreopoulos W."/>
            <person name="He G."/>
            <person name="Johnson J."/>
            <person name="Nolan M."/>
            <person name="Tritt A."/>
            <person name="Barry K.W."/>
            <person name="Grigoriev I.V."/>
            <person name="Nagy L.G."/>
            <person name="Hibbett D."/>
            <person name="Henrissat B."/>
            <person name="Matheny P.B."/>
            <person name="Labbe J."/>
            <person name="Martin F.M."/>
        </authorList>
    </citation>
    <scope>NUCLEOTIDE SEQUENCE</scope>
    <source>
        <strain evidence="1">EC-137</strain>
    </source>
</reference>
<name>A0ACB8QFB2_9AGAM</name>
<accession>A0ACB8QFB2</accession>
<sequence length="552" mass="61546">MSVLASFLSRLQVSPFTAATLLSLLTAVIVLVVPWAVDKRGLRRFPGPFFAQFTDFWLGSVASSGRRCETIYALHEKYGPLVRIAPNHVSLADPDALHAVYAHGSNLMKSDFYDVFVTITPGLFNTRDRAAHARKRKIISHAFSLKSVLDFQPIIHVHLKTLLYHWDRICEQSAKGCDGEVGDCRWVGRDGRAWFDCFPWWGYLSFDIIGDLCFGSPFGMLAAAADAVPVVEEQSSAIAQYGQKAPQAESQTVKYFIPAVRVLHKRGAHAASAGVLRPFWRAIINRIVPWYSTGHKASQDLTRMAIAAVAKRLATPVSDRIDILSRLREGKDEFGEPLGPEELTAEAQTLMLAGSDTTTNTLTAAMYYLAGHPVCQRKLQHELDEALATEASEIPFFESIKNLEYLNAVMSETLRLHSVLGQGVERVVPKEGVTVLGQYFAEGTVLSVPSYNLHHNEAVWGEDVNVFRPERWLEQDMSATSKAFYPFSFGPRACVGRNLALMDIPVVIATMMRRYDFVLEDMSAPDVLPVSEAFLRKPRGCRVGVRLRFEQH</sequence>
<dbReference type="EMBL" id="MU273631">
    <property type="protein sequence ID" value="KAI0030265.1"/>
    <property type="molecule type" value="Genomic_DNA"/>
</dbReference>
<reference evidence="1" key="1">
    <citation type="submission" date="2021-02" db="EMBL/GenBank/DDBJ databases">
        <authorList>
            <consortium name="DOE Joint Genome Institute"/>
            <person name="Ahrendt S."/>
            <person name="Looney B.P."/>
            <person name="Miyauchi S."/>
            <person name="Morin E."/>
            <person name="Drula E."/>
            <person name="Courty P.E."/>
            <person name="Chicoki N."/>
            <person name="Fauchery L."/>
            <person name="Kohler A."/>
            <person name="Kuo A."/>
            <person name="Labutti K."/>
            <person name="Pangilinan J."/>
            <person name="Lipzen A."/>
            <person name="Riley R."/>
            <person name="Andreopoulos W."/>
            <person name="He G."/>
            <person name="Johnson J."/>
            <person name="Barry K.W."/>
            <person name="Grigoriev I.V."/>
            <person name="Nagy L."/>
            <person name="Hibbett D."/>
            <person name="Henrissat B."/>
            <person name="Matheny P.B."/>
            <person name="Labbe J."/>
            <person name="Martin F."/>
        </authorList>
    </citation>
    <scope>NUCLEOTIDE SEQUENCE</scope>
    <source>
        <strain evidence="1">EC-137</strain>
    </source>
</reference>
<keyword evidence="1" id="KW-0560">Oxidoreductase</keyword>
<evidence type="ECO:0000313" key="2">
    <source>
        <dbReference type="Proteomes" id="UP000814128"/>
    </source>
</evidence>
<gene>
    <name evidence="1" type="ORF">K488DRAFT_87934</name>
</gene>
<evidence type="ECO:0000313" key="1">
    <source>
        <dbReference type="EMBL" id="KAI0030265.1"/>
    </source>
</evidence>
<organism evidence="1 2">
    <name type="scientific">Vararia minispora EC-137</name>
    <dbReference type="NCBI Taxonomy" id="1314806"/>
    <lineage>
        <taxon>Eukaryota</taxon>
        <taxon>Fungi</taxon>
        <taxon>Dikarya</taxon>
        <taxon>Basidiomycota</taxon>
        <taxon>Agaricomycotina</taxon>
        <taxon>Agaricomycetes</taxon>
        <taxon>Russulales</taxon>
        <taxon>Lachnocladiaceae</taxon>
        <taxon>Vararia</taxon>
    </lineage>
</organism>
<keyword evidence="2" id="KW-1185">Reference proteome</keyword>
<proteinExistence type="predicted"/>
<dbReference type="Proteomes" id="UP000814128">
    <property type="component" value="Unassembled WGS sequence"/>
</dbReference>
<comment type="caution">
    <text evidence="1">The sequence shown here is derived from an EMBL/GenBank/DDBJ whole genome shotgun (WGS) entry which is preliminary data.</text>
</comment>